<reference evidence="2 3" key="1">
    <citation type="journal article" date="2013" name="Genome Announc.">
        <title>Draft Genome Sequence of Arcticibacter svalbardensis Strain MN12-7T, a Member of the Family Sphingobacteriaceae Isolated from an Arctic Soil Sample.</title>
        <authorList>
            <person name="Shivaji S."/>
            <person name="Ara S."/>
            <person name="Prasad S."/>
            <person name="Manasa B.P."/>
            <person name="Begum Z."/>
            <person name="Singh A."/>
            <person name="Kumar Pinnaka A."/>
        </authorList>
    </citation>
    <scope>NUCLEOTIDE SEQUENCE [LARGE SCALE GENOMIC DNA]</scope>
    <source>
        <strain evidence="2 3">MN12-7</strain>
    </source>
</reference>
<dbReference type="eggNOG" id="ENOG5032SAW">
    <property type="taxonomic scope" value="Bacteria"/>
</dbReference>
<dbReference type="EMBL" id="AQPN01000145">
    <property type="protein sequence ID" value="EOR92703.1"/>
    <property type="molecule type" value="Genomic_DNA"/>
</dbReference>
<evidence type="ECO:0000313" key="2">
    <source>
        <dbReference type="EMBL" id="EOR92703.1"/>
    </source>
</evidence>
<name>R9GLW5_9SPHI</name>
<dbReference type="InterPro" id="IPR011250">
    <property type="entry name" value="OMP/PagP_B-barrel"/>
</dbReference>
<evidence type="ECO:0000313" key="3">
    <source>
        <dbReference type="Proteomes" id="UP000014174"/>
    </source>
</evidence>
<dbReference type="Proteomes" id="UP000014174">
    <property type="component" value="Unassembled WGS sequence"/>
</dbReference>
<feature type="domain" description="Outer membrane protein beta-barrel" evidence="1">
    <location>
        <begin position="7"/>
        <end position="165"/>
    </location>
</feature>
<dbReference type="SUPFAM" id="SSF56925">
    <property type="entry name" value="OMPA-like"/>
    <property type="match status" value="1"/>
</dbReference>
<dbReference type="Pfam" id="PF13568">
    <property type="entry name" value="OMP_b-brl_2"/>
    <property type="match status" value="1"/>
</dbReference>
<proteinExistence type="predicted"/>
<organism evidence="2 3">
    <name type="scientific">Arcticibacter svalbardensis MN12-7</name>
    <dbReference type="NCBI Taxonomy" id="1150600"/>
    <lineage>
        <taxon>Bacteria</taxon>
        <taxon>Pseudomonadati</taxon>
        <taxon>Bacteroidota</taxon>
        <taxon>Sphingobacteriia</taxon>
        <taxon>Sphingobacteriales</taxon>
        <taxon>Sphingobacteriaceae</taxon>
        <taxon>Arcticibacter</taxon>
    </lineage>
</organism>
<gene>
    <name evidence="2" type="ORF">ADIARSV_4215</name>
</gene>
<sequence>MSGSNTQLGFTVSPNLGWLSGDGSINDGTRAGVSYGLLADLALSPNYYFSSGFTVTSINGRSMVESASTNYKIKYIEVPLTLKLKSQPTSIGRYYGQFGLGTGYKIGAKADISNGVGSTKSEDVDISSDINFFRISMIAGAGVEWKVNESLNVMTGITYNNGFTSMNDEGTKIKNSYLALTLGVFF</sequence>
<comment type="caution">
    <text evidence="2">The sequence shown here is derived from an EMBL/GenBank/DDBJ whole genome shotgun (WGS) entry which is preliminary data.</text>
</comment>
<evidence type="ECO:0000259" key="1">
    <source>
        <dbReference type="Pfam" id="PF13568"/>
    </source>
</evidence>
<protein>
    <recommendedName>
        <fullName evidence="1">Outer membrane protein beta-barrel domain-containing protein</fullName>
    </recommendedName>
</protein>
<dbReference type="AlphaFoldDB" id="R9GLW5"/>
<accession>R9GLW5</accession>
<dbReference type="STRING" id="1150600.ADIARSV_4215"/>
<keyword evidence="3" id="KW-1185">Reference proteome</keyword>
<dbReference type="InterPro" id="IPR025665">
    <property type="entry name" value="Beta-barrel_OMP_2"/>
</dbReference>